<sequence>MQHTPDLSAISDALRVAQTEAKATAEHTAQALDVIKSELKNTVELVQQSAANIQQNGNTAEEARAAAKDATEANGPMSYAAAAARGIPLAATYNAQSVKQPSAQTQREVIMNIRDPLTVQSLRAMNPSNLKLHVQRAIEQSGNEHIASVKIVSSNQLKSGDLSIKTASSNEVEALRQFADDWAHRIGSGTTVQIPTFGVLAHGIRTSTMDMSRLDEIRAQILQDNRPFIPRAEIRHISWLTRDASSKTSSTITIEFTKPEDANKIIDEGLIWQGEVFQCERYERQCRVKQCFKCQRYGHIGTQCKAATACGHCAQEHDTRDCPSRAGQTVARKCAACRGEHEAWSRQCPTRKDEMAKSRAAYEMRPRYHHVSQTAGQNVQLDIPTSTIRRRRPSQPAAASQPTQLTRNRSQTGRGQKRTNAGTNIDTMDQEIPSTQAGASQRPHRQIIPSRRALEATGNSARATQNHSSHHMEIDSDNDA</sequence>
<comment type="caution">
    <text evidence="1">The sequence shown here is derived from an EMBL/GenBank/DDBJ whole genome shotgun (WGS) entry which is preliminary data.</text>
</comment>
<reference evidence="1 2" key="1">
    <citation type="journal article" date="2019" name="bioRxiv">
        <title>Genomics, evolutionary history and diagnostics of the Alternaria alternata species group including apple and Asian pear pathotypes.</title>
        <authorList>
            <person name="Armitage A.D."/>
            <person name="Cockerton H.M."/>
            <person name="Sreenivasaprasad S."/>
            <person name="Woodhall J.W."/>
            <person name="Lane C.R."/>
            <person name="Harrison R.J."/>
            <person name="Clarkson J.P."/>
        </authorList>
    </citation>
    <scope>NUCLEOTIDE SEQUENCE [LARGE SCALE GENOMIC DNA]</scope>
    <source>
        <strain evidence="1 2">FERA 650</strain>
    </source>
</reference>
<name>A0ACB6G0Y7_9PLEO</name>
<accession>A0ACB6G0Y7</accession>
<dbReference type="EMBL" id="PDWZ02000001">
    <property type="protein sequence ID" value="KAB2110390.1"/>
    <property type="molecule type" value="Genomic_DNA"/>
</dbReference>
<protein>
    <submittedName>
        <fullName evidence="1">Uncharacterized protein</fullName>
    </submittedName>
</protein>
<gene>
    <name evidence="1" type="ORF">AG0111_0g1383</name>
</gene>
<evidence type="ECO:0000313" key="2">
    <source>
        <dbReference type="Proteomes" id="UP000293547"/>
    </source>
</evidence>
<proteinExistence type="predicted"/>
<dbReference type="Proteomes" id="UP000293547">
    <property type="component" value="Unassembled WGS sequence"/>
</dbReference>
<evidence type="ECO:0000313" key="1">
    <source>
        <dbReference type="EMBL" id="KAB2110390.1"/>
    </source>
</evidence>
<keyword evidence="2" id="KW-1185">Reference proteome</keyword>
<organism evidence="1 2">
    <name type="scientific">Alternaria gaisen</name>
    <dbReference type="NCBI Taxonomy" id="167740"/>
    <lineage>
        <taxon>Eukaryota</taxon>
        <taxon>Fungi</taxon>
        <taxon>Dikarya</taxon>
        <taxon>Ascomycota</taxon>
        <taxon>Pezizomycotina</taxon>
        <taxon>Dothideomycetes</taxon>
        <taxon>Pleosporomycetidae</taxon>
        <taxon>Pleosporales</taxon>
        <taxon>Pleosporineae</taxon>
        <taxon>Pleosporaceae</taxon>
        <taxon>Alternaria</taxon>
        <taxon>Alternaria sect. Alternaria</taxon>
    </lineage>
</organism>